<evidence type="ECO:0000259" key="5">
    <source>
        <dbReference type="Pfam" id="PF13476"/>
    </source>
</evidence>
<reference evidence="6 7" key="1">
    <citation type="submission" date="2017-09" db="EMBL/GenBank/DDBJ databases">
        <title>Bacterial strain isolated from the female urinary microbiota.</title>
        <authorList>
            <person name="Thomas-White K."/>
            <person name="Kumar N."/>
            <person name="Forster S."/>
            <person name="Putonti C."/>
            <person name="Lawley T."/>
            <person name="Wolfe A.J."/>
        </authorList>
    </citation>
    <scope>NUCLEOTIDE SEQUENCE [LARGE SCALE GENOMIC DNA]</scope>
    <source>
        <strain evidence="6 7">UMB0186</strain>
    </source>
</reference>
<dbReference type="PANTHER" id="PTHR32114:SF2">
    <property type="entry name" value="ABC TRANSPORTER ABCH.3"/>
    <property type="match status" value="1"/>
</dbReference>
<evidence type="ECO:0000256" key="4">
    <source>
        <dbReference type="SAM" id="Coils"/>
    </source>
</evidence>
<dbReference type="InterPro" id="IPR038729">
    <property type="entry name" value="Rad50/SbcC_AAA"/>
</dbReference>
<dbReference type="EMBL" id="PNGT01000001">
    <property type="protein sequence ID" value="PMC53203.1"/>
    <property type="molecule type" value="Genomic_DNA"/>
</dbReference>
<dbReference type="Pfam" id="PF13558">
    <property type="entry name" value="SbcC_Walker_B"/>
    <property type="match status" value="1"/>
</dbReference>
<gene>
    <name evidence="6" type="ORF">CJ218_01290</name>
</gene>
<dbReference type="STRING" id="84135.GCA_001052115_00057"/>
<protein>
    <recommendedName>
        <fullName evidence="3">Nuclease SbcCD subunit C</fullName>
    </recommendedName>
</protein>
<feature type="coiled-coil region" evidence="4">
    <location>
        <begin position="555"/>
        <end position="698"/>
    </location>
</feature>
<dbReference type="AlphaFoldDB" id="A0A2N6SH01"/>
<dbReference type="Proteomes" id="UP000235670">
    <property type="component" value="Unassembled WGS sequence"/>
</dbReference>
<evidence type="ECO:0000256" key="1">
    <source>
        <dbReference type="ARBA" id="ARBA00006930"/>
    </source>
</evidence>
<evidence type="ECO:0000256" key="3">
    <source>
        <dbReference type="ARBA" id="ARBA00013368"/>
    </source>
</evidence>
<dbReference type="SUPFAM" id="SSF52540">
    <property type="entry name" value="P-loop containing nucleoside triphosphate hydrolases"/>
    <property type="match status" value="1"/>
</dbReference>
<dbReference type="PANTHER" id="PTHR32114">
    <property type="entry name" value="ABC TRANSPORTER ABCH.3"/>
    <property type="match status" value="1"/>
</dbReference>
<keyword evidence="4" id="KW-0175">Coiled coil</keyword>
<dbReference type="OrthoDB" id="9795626at2"/>
<comment type="caution">
    <text evidence="6">The sequence shown here is derived from an EMBL/GenBank/DDBJ whole genome shotgun (WGS) entry which is preliminary data.</text>
</comment>
<dbReference type="Gene3D" id="3.40.50.300">
    <property type="entry name" value="P-loop containing nucleotide triphosphate hydrolases"/>
    <property type="match status" value="2"/>
</dbReference>
<dbReference type="Pfam" id="PF13476">
    <property type="entry name" value="AAA_23"/>
    <property type="match status" value="1"/>
</dbReference>
<accession>A0A2N6SH01</accession>
<dbReference type="GO" id="GO:0016887">
    <property type="term" value="F:ATP hydrolysis activity"/>
    <property type="evidence" value="ECO:0007669"/>
    <property type="project" value="InterPro"/>
</dbReference>
<evidence type="ECO:0000313" key="7">
    <source>
        <dbReference type="Proteomes" id="UP000235670"/>
    </source>
</evidence>
<name>A0A2N6SH01_9BACL</name>
<feature type="domain" description="Rad50/SbcC-type AAA" evidence="5">
    <location>
        <begin position="5"/>
        <end position="202"/>
    </location>
</feature>
<feature type="coiled-coil region" evidence="4">
    <location>
        <begin position="398"/>
        <end position="501"/>
    </location>
</feature>
<comment type="similarity">
    <text evidence="1">Belongs to the SMC family. SbcC subfamily.</text>
</comment>
<comment type="subunit">
    <text evidence="2">Heterodimer of SbcC and SbcD.</text>
</comment>
<dbReference type="RefSeq" id="WP_102189351.1">
    <property type="nucleotide sequence ID" value="NZ_PNGT01000001.1"/>
</dbReference>
<evidence type="ECO:0000313" key="6">
    <source>
        <dbReference type="EMBL" id="PMC53203.1"/>
    </source>
</evidence>
<dbReference type="GO" id="GO:0006302">
    <property type="term" value="P:double-strand break repair"/>
    <property type="evidence" value="ECO:0007669"/>
    <property type="project" value="InterPro"/>
</dbReference>
<organism evidence="6 7">
    <name type="scientific">Gemella sanguinis</name>
    <dbReference type="NCBI Taxonomy" id="84135"/>
    <lineage>
        <taxon>Bacteria</taxon>
        <taxon>Bacillati</taxon>
        <taxon>Bacillota</taxon>
        <taxon>Bacilli</taxon>
        <taxon>Bacillales</taxon>
        <taxon>Gemellaceae</taxon>
        <taxon>Gemella</taxon>
    </lineage>
</organism>
<feature type="coiled-coil region" evidence="4">
    <location>
        <begin position="242"/>
        <end position="343"/>
    </location>
</feature>
<feature type="coiled-coil region" evidence="4">
    <location>
        <begin position="722"/>
        <end position="798"/>
    </location>
</feature>
<dbReference type="InterPro" id="IPR027417">
    <property type="entry name" value="P-loop_NTPase"/>
</dbReference>
<evidence type="ECO:0000256" key="2">
    <source>
        <dbReference type="ARBA" id="ARBA00011322"/>
    </source>
</evidence>
<proteinExistence type="inferred from homology"/>
<sequence>MKPIRLELKEFGPYKHEIVEWGKIINEPIFLITGKTGSGKSTLFDAFVYALYNKTTSGKDIASLRTKTADDKTRTTVIFDFELKNKLYRVERTLAYTKKGNKNQTSGKVALIEIVDNNENVLATKEQDVKEKIEQIIGLDDKQFCQLIILPQGKFKDFLLSKSSEKKETLRSLFNTFFYQKFIDKLSSYAKEQDNDYKLKERELITKFDQFIFDEKLDKFEFLKEENFENVIIQINNQGNIVSEKENVLANLNKELEKIREEHTKIIKLNDKFVEFDELKEKHEELTKEENNIIEIQNIIKKLEELEKNIDRISEYNKLITKENELVKRKENLEIDFKDYSNKRDSNLKLGEQIEVEQKEIEVIKNKLAEVKYFYDNISVFELAFKEKKECETKLKEFDKNKLELSEYKENILNLEQSNKKYLEKSECLKTNISKFDLSIVKKEVEFENLKKYKNEKSSLEKNKVELEAKIDKLKLLRQKQSDLKNKVEELEKNKEKEILNAFLEELHDGDNCPLCQQKIIHVPEVIDVKHEEDTLINKEYEDTNKEIIRLETIIFNEQDDYKKLQLQLNEQEKVINFDSESELEIIKEEKEENEKSLKASQKSIAENQIQLNNLNSKVIELEKIIESEGDLKEKLALANSKIEEYNKKVQLNIIDFKEYYKGQEQQVTEFNNNFKKYTEEKSQLQLKEKELEIAIKNNKEHIISINSDLEELLDRFNNSKLKEYYSDFKEAHEAIEDLKDLKDYKEKVDTYNLAKKSLANNIKKLEKELSKEVKPNLEEIKERVQLQEEKVSDFGKQLAVQKNTYNTNKELYSELYDEFKVWESNIKEVREIITLSNVLSGKTESKKSLETYVQGYYLDLILEAGSKRLLQMSNDRYRFERRIEKAKGGGLQGLDIEIYDVYLNSNRIVNSLSGGELFLASLSLALGLAEVIQNESGGISLETIFIDEGFGSLDSETLDTAITTLIDLQSYGRNIGIISHVSELKDRIRSKVEVYSENNYAKVRITGV</sequence>